<keyword evidence="3" id="KW-1185">Reference proteome</keyword>
<dbReference type="SUPFAM" id="SSF158997">
    <property type="entry name" value="Trm112p-like"/>
    <property type="match status" value="1"/>
</dbReference>
<protein>
    <submittedName>
        <fullName evidence="2">Methyltransferase domain-containing protein</fullName>
    </submittedName>
</protein>
<evidence type="ECO:0000259" key="1">
    <source>
        <dbReference type="Pfam" id="PF08241"/>
    </source>
</evidence>
<dbReference type="Pfam" id="PF08241">
    <property type="entry name" value="Methyltransf_11"/>
    <property type="match status" value="1"/>
</dbReference>
<feature type="domain" description="Methyltransferase type 11" evidence="1">
    <location>
        <begin position="146"/>
        <end position="195"/>
    </location>
</feature>
<gene>
    <name evidence="2" type="ORF">SAMN05421813_13621</name>
</gene>
<evidence type="ECO:0000313" key="3">
    <source>
        <dbReference type="Proteomes" id="UP000199226"/>
    </source>
</evidence>
<dbReference type="Gene3D" id="3.40.50.150">
    <property type="entry name" value="Vaccinia Virus protein VP39"/>
    <property type="match status" value="1"/>
</dbReference>
<keyword evidence="2" id="KW-0489">Methyltransferase</keyword>
<dbReference type="STRING" id="990371.SAMN05421813_13621"/>
<dbReference type="GO" id="GO:0032259">
    <property type="term" value="P:methylation"/>
    <property type="evidence" value="ECO:0007669"/>
    <property type="project" value="UniProtKB-KW"/>
</dbReference>
<reference evidence="3" key="1">
    <citation type="submission" date="2016-10" db="EMBL/GenBank/DDBJ databases">
        <authorList>
            <person name="Varghese N."/>
            <person name="Submissions S."/>
        </authorList>
    </citation>
    <scope>NUCLEOTIDE SEQUENCE [LARGE SCALE GENOMIC DNA]</scope>
    <source>
        <strain evidence="3">DSM 24536</strain>
    </source>
</reference>
<dbReference type="EMBL" id="FNHH01000036">
    <property type="protein sequence ID" value="SDN05202.1"/>
    <property type="molecule type" value="Genomic_DNA"/>
</dbReference>
<proteinExistence type="predicted"/>
<dbReference type="SUPFAM" id="SSF53335">
    <property type="entry name" value="S-adenosyl-L-methionine-dependent methyltransferases"/>
    <property type="match status" value="1"/>
</dbReference>
<dbReference type="InterPro" id="IPR029063">
    <property type="entry name" value="SAM-dependent_MTases_sf"/>
</dbReference>
<accession>A0A1G9Y7P2</accession>
<dbReference type="CDD" id="cd02440">
    <property type="entry name" value="AdoMet_MTases"/>
    <property type="match status" value="1"/>
</dbReference>
<sequence>MDHSALEQIIVCPACKKSLTKAVDLYTCIDESCRSAYPVFNGIPILINPKNDLFEQKDFETKGDIFFKTYSNPLIRFLKDIQPDVTFNNVSEKNYLTISKILQSSGHIRILILGGSVDGVGIKHLKKVLKEGDLLVETDVSYGPNTTVICDAHEIPFASESFDLIIAQAVLEHVLDPFQCVREMHRVLKNSGLIYAETPFMQQVHGGKYDFLRFTDLGHRRMFRNFREVQSGLVAGAGSALTWSLKYFLTSFANSKKVDRILSYGGTFLFFWVKYFDLILNKTKGSIDAASGLYFLGKKEEGYLLSDKELLASYRGFRYSSEK</sequence>
<dbReference type="Gene3D" id="2.20.25.10">
    <property type="match status" value="1"/>
</dbReference>
<dbReference type="InterPro" id="IPR013216">
    <property type="entry name" value="Methyltransf_11"/>
</dbReference>
<name>A0A1G9Y7P2_9SPHI</name>
<dbReference type="RefSeq" id="WP_090706864.1">
    <property type="nucleotide sequence ID" value="NZ_FNHH01000036.1"/>
</dbReference>
<dbReference type="AlphaFoldDB" id="A0A1G9Y7P2"/>
<dbReference type="Proteomes" id="UP000199226">
    <property type="component" value="Unassembled WGS sequence"/>
</dbReference>
<organism evidence="2 3">
    <name type="scientific">Daejeonella rubra</name>
    <dbReference type="NCBI Taxonomy" id="990371"/>
    <lineage>
        <taxon>Bacteria</taxon>
        <taxon>Pseudomonadati</taxon>
        <taxon>Bacteroidota</taxon>
        <taxon>Sphingobacteriia</taxon>
        <taxon>Sphingobacteriales</taxon>
        <taxon>Sphingobacteriaceae</taxon>
        <taxon>Daejeonella</taxon>
    </lineage>
</organism>
<dbReference type="OrthoDB" id="1524727at2"/>
<evidence type="ECO:0000313" key="2">
    <source>
        <dbReference type="EMBL" id="SDN05202.1"/>
    </source>
</evidence>
<keyword evidence="2" id="KW-0808">Transferase</keyword>
<dbReference type="GO" id="GO:0008757">
    <property type="term" value="F:S-adenosylmethionine-dependent methyltransferase activity"/>
    <property type="evidence" value="ECO:0007669"/>
    <property type="project" value="InterPro"/>
</dbReference>